<keyword evidence="1" id="KW-0479">Metal-binding</keyword>
<accession>A0AAD7M5B5</accession>
<dbReference type="SUPFAM" id="SSF90209">
    <property type="entry name" value="Ran binding protein zinc finger-like"/>
    <property type="match status" value="2"/>
</dbReference>
<proteinExistence type="predicted"/>
<feature type="region of interest" description="Disordered" evidence="5">
    <location>
        <begin position="235"/>
        <end position="263"/>
    </location>
</feature>
<keyword evidence="2 4" id="KW-0863">Zinc-finger</keyword>
<reference evidence="7" key="1">
    <citation type="journal article" date="2023" name="Science">
        <title>Elucidation of the pathway for biosynthesis of saponin adjuvants from the soapbark tree.</title>
        <authorList>
            <person name="Reed J."/>
            <person name="Orme A."/>
            <person name="El-Demerdash A."/>
            <person name="Owen C."/>
            <person name="Martin L.B.B."/>
            <person name="Misra R.C."/>
            <person name="Kikuchi S."/>
            <person name="Rejzek M."/>
            <person name="Martin A.C."/>
            <person name="Harkess A."/>
            <person name="Leebens-Mack J."/>
            <person name="Louveau T."/>
            <person name="Stephenson M.J."/>
            <person name="Osbourn A."/>
        </authorList>
    </citation>
    <scope>NUCLEOTIDE SEQUENCE</scope>
    <source>
        <strain evidence="7">S10</strain>
    </source>
</reference>
<dbReference type="Proteomes" id="UP001163823">
    <property type="component" value="Chromosome 4"/>
</dbReference>
<feature type="domain" description="RanBP2-type" evidence="6">
    <location>
        <begin position="273"/>
        <end position="302"/>
    </location>
</feature>
<evidence type="ECO:0000256" key="1">
    <source>
        <dbReference type="ARBA" id="ARBA00022723"/>
    </source>
</evidence>
<organism evidence="7 8">
    <name type="scientific">Quillaja saponaria</name>
    <name type="common">Soap bark tree</name>
    <dbReference type="NCBI Taxonomy" id="32244"/>
    <lineage>
        <taxon>Eukaryota</taxon>
        <taxon>Viridiplantae</taxon>
        <taxon>Streptophyta</taxon>
        <taxon>Embryophyta</taxon>
        <taxon>Tracheophyta</taxon>
        <taxon>Spermatophyta</taxon>
        <taxon>Magnoliopsida</taxon>
        <taxon>eudicotyledons</taxon>
        <taxon>Gunneridae</taxon>
        <taxon>Pentapetalae</taxon>
        <taxon>rosids</taxon>
        <taxon>fabids</taxon>
        <taxon>Fabales</taxon>
        <taxon>Quillajaceae</taxon>
        <taxon>Quillaja</taxon>
    </lineage>
</organism>
<dbReference type="Pfam" id="PF00641">
    <property type="entry name" value="Zn_ribbon_RanBP"/>
    <property type="match status" value="3"/>
</dbReference>
<evidence type="ECO:0000256" key="3">
    <source>
        <dbReference type="ARBA" id="ARBA00022833"/>
    </source>
</evidence>
<name>A0AAD7M5B5_QUISA</name>
<dbReference type="PROSITE" id="PS01358">
    <property type="entry name" value="ZF_RANBP2_1"/>
    <property type="match status" value="2"/>
</dbReference>
<keyword evidence="3" id="KW-0862">Zinc</keyword>
<dbReference type="GO" id="GO:0003729">
    <property type="term" value="F:mRNA binding"/>
    <property type="evidence" value="ECO:0007669"/>
    <property type="project" value="TreeGrafter"/>
</dbReference>
<dbReference type="InterPro" id="IPR001876">
    <property type="entry name" value="Znf_RanBP2"/>
</dbReference>
<dbReference type="SMART" id="SM00547">
    <property type="entry name" value="ZnF_RBZ"/>
    <property type="match status" value="3"/>
</dbReference>
<dbReference type="PROSITE" id="PS50199">
    <property type="entry name" value="ZF_RANBP2_2"/>
    <property type="match status" value="3"/>
</dbReference>
<feature type="compositionally biased region" description="Polar residues" evidence="5">
    <location>
        <begin position="252"/>
        <end position="261"/>
    </location>
</feature>
<dbReference type="KEGG" id="qsa:O6P43_008477"/>
<feature type="domain" description="RanBP2-type" evidence="6">
    <location>
        <begin position="312"/>
        <end position="341"/>
    </location>
</feature>
<evidence type="ECO:0000256" key="5">
    <source>
        <dbReference type="SAM" id="MobiDB-lite"/>
    </source>
</evidence>
<dbReference type="InterPro" id="IPR036443">
    <property type="entry name" value="Znf_RanBP2_sf"/>
</dbReference>
<dbReference type="AlphaFoldDB" id="A0AAD7M5B5"/>
<protein>
    <submittedName>
        <fullName evidence="7">Zinc finger protein VAR3, chloroplastic</fullName>
    </submittedName>
</protein>
<dbReference type="Gene3D" id="4.10.1060.10">
    <property type="entry name" value="Zinc finger, RanBP2-type"/>
    <property type="match status" value="3"/>
</dbReference>
<dbReference type="PANTHER" id="PTHR23111:SF40">
    <property type="entry name" value="RNA-BINDING PROTEIN INVOLVED IN HETEROCHROMATIN ASSEMBLY-RELATED"/>
    <property type="match status" value="1"/>
</dbReference>
<feature type="domain" description="RanBP2-type" evidence="6">
    <location>
        <begin position="345"/>
        <end position="374"/>
    </location>
</feature>
<evidence type="ECO:0000259" key="6">
    <source>
        <dbReference type="PROSITE" id="PS50199"/>
    </source>
</evidence>
<dbReference type="GO" id="GO:0005737">
    <property type="term" value="C:cytoplasm"/>
    <property type="evidence" value="ECO:0007669"/>
    <property type="project" value="TreeGrafter"/>
</dbReference>
<evidence type="ECO:0000256" key="4">
    <source>
        <dbReference type="PROSITE-ProRule" id="PRU00322"/>
    </source>
</evidence>
<evidence type="ECO:0000256" key="2">
    <source>
        <dbReference type="ARBA" id="ARBA00022771"/>
    </source>
</evidence>
<evidence type="ECO:0000313" key="7">
    <source>
        <dbReference type="EMBL" id="KAJ7970266.1"/>
    </source>
</evidence>
<dbReference type="PANTHER" id="PTHR23111">
    <property type="entry name" value="ZINC FINGER PROTEIN"/>
    <property type="match status" value="1"/>
</dbReference>
<sequence length="374" mass="41901">MSASKLLRFGTALCLTPGTLSPLSSLLFSPKLLSSPSLQFHHYSFSAVADTIIANNPETTSPLDQHQHHPWLEWVTFVDRLKTKYYLIESPTTDGAGVKVAADSVYMNMNLVKDAYISFSRDGYNAFKSLSLEDIQAVVQGGCSNVFGKVVNSAKRLRAYMRLDEGDVCNTCNLLGSWDYEILKESDADACTVDIVRILLFYALDPVLISGGQKPPGRLLVESSTRKLLSQLVDLSESSPDPTLPKPAPKSSPKQDPSLNPMTDKLSQDVEMKRGDWICPKCNFVNFARNIRCLKCKAEGPKRVSADNVEMKKGDWNCPECNFMNFSSNRKCLRCREPRPKRQLNPGEWECPSCDYVNFRKNVICMRCNCDRPT</sequence>
<gene>
    <name evidence="7" type="ORF">O6P43_008477</name>
</gene>
<dbReference type="EMBL" id="JARAOO010000004">
    <property type="protein sequence ID" value="KAJ7970266.1"/>
    <property type="molecule type" value="Genomic_DNA"/>
</dbReference>
<keyword evidence="8" id="KW-1185">Reference proteome</keyword>
<dbReference type="GO" id="GO:0008270">
    <property type="term" value="F:zinc ion binding"/>
    <property type="evidence" value="ECO:0007669"/>
    <property type="project" value="UniProtKB-KW"/>
</dbReference>
<comment type="caution">
    <text evidence="7">The sequence shown here is derived from an EMBL/GenBank/DDBJ whole genome shotgun (WGS) entry which is preliminary data.</text>
</comment>
<evidence type="ECO:0000313" key="8">
    <source>
        <dbReference type="Proteomes" id="UP001163823"/>
    </source>
</evidence>